<dbReference type="AlphaFoldDB" id="A0A3A4ND60"/>
<organism evidence="1">
    <name type="scientific">Abyssobacteria bacterium (strain SURF_5)</name>
    <dbReference type="NCBI Taxonomy" id="2093360"/>
    <lineage>
        <taxon>Bacteria</taxon>
        <taxon>Pseudomonadati</taxon>
        <taxon>Candidatus Hydrogenedentota</taxon>
        <taxon>Candidatus Abyssobacteria</taxon>
    </lineage>
</organism>
<name>A0A3A4ND60_ABYX5</name>
<proteinExistence type="predicted"/>
<reference evidence="1" key="1">
    <citation type="journal article" date="2017" name="ISME J.">
        <title>Energy and carbon metabolisms in a deep terrestrial subsurface fluid microbial community.</title>
        <authorList>
            <person name="Momper L."/>
            <person name="Jungbluth S.P."/>
            <person name="Lee M.D."/>
            <person name="Amend J.P."/>
        </authorList>
    </citation>
    <scope>NUCLEOTIDE SEQUENCE [LARGE SCALE GENOMIC DNA]</scope>
    <source>
        <strain evidence="1">SURF_5</strain>
    </source>
</reference>
<dbReference type="Proteomes" id="UP000265882">
    <property type="component" value="Unassembled WGS sequence"/>
</dbReference>
<comment type="caution">
    <text evidence="1">The sequence shown here is derived from an EMBL/GenBank/DDBJ whole genome shotgun (WGS) entry which is preliminary data.</text>
</comment>
<sequence length="63" mass="6789">MRKQSIDPTGLIFPTLTKKKSAAGACAIHARDGAGRMSEQHVAGPGARCSCYLKNKPSEFREL</sequence>
<protein>
    <submittedName>
        <fullName evidence="1">Uncharacterized protein</fullName>
    </submittedName>
</protein>
<evidence type="ECO:0000313" key="1">
    <source>
        <dbReference type="EMBL" id="RJP17402.1"/>
    </source>
</evidence>
<reference evidence="1" key="2">
    <citation type="submission" date="2018-03" db="EMBL/GenBank/DDBJ databases">
        <authorList>
            <person name="Keele B.F."/>
        </authorList>
    </citation>
    <scope>NUCLEOTIDE SEQUENCE</scope>
    <source>
        <strain evidence="1">SURF_5</strain>
    </source>
</reference>
<accession>A0A3A4ND60</accession>
<dbReference type="EMBL" id="QZKU01000115">
    <property type="protein sequence ID" value="RJP17402.1"/>
    <property type="molecule type" value="Genomic_DNA"/>
</dbReference>
<gene>
    <name evidence="1" type="ORF">C4520_16700</name>
</gene>